<dbReference type="EMBL" id="JBDFQZ010000014">
    <property type="protein sequence ID" value="KAK9666307.1"/>
    <property type="molecule type" value="Genomic_DNA"/>
</dbReference>
<sequence length="334" mass="37637">MPRKPRRSGLLAPRPLTFSPFGRSVSRAVAAHSLVNKVSMSKFDRKSSSEYTADGTGNNESKEDDPPSDSSEDDTPEVSSSEEETDQEVIQADFAFFDPKPNNFHGVKTLLQSYLDDKQWDISSFVDLIIAQTTVGSVVRIEDDEDEGLFAFLTALNLGRYKNHKCIAEIKDYLLKVCPEDGPTGNLKALLEDQAEHVGLIVSQRVTNLPPQLLPHLYDALFDEISWATEDEPTEDLRKSFRFKHFLLVSRIYKKIAQSKKGSTSSTDEDVIYVKAEDELFHQLCSWSFTFSLQTQPPAAQELKNYRMMGLVMAVKADKAPTFRKKLRSLIDDS</sequence>
<dbReference type="InterPro" id="IPR025602">
    <property type="entry name" value="BCP1_family"/>
</dbReference>
<comment type="similarity">
    <text evidence="1 2">Belongs to the BCP1 family.</text>
</comment>
<gene>
    <name evidence="4" type="ORF">RND81_14G176100</name>
</gene>
<evidence type="ECO:0000256" key="1">
    <source>
        <dbReference type="ARBA" id="ARBA00006781"/>
    </source>
</evidence>
<evidence type="ECO:0000313" key="4">
    <source>
        <dbReference type="EMBL" id="KAK9666307.1"/>
    </source>
</evidence>
<evidence type="ECO:0000313" key="5">
    <source>
        <dbReference type="Proteomes" id="UP001443914"/>
    </source>
</evidence>
<comment type="caution">
    <text evidence="4">The sequence shown here is derived from an EMBL/GenBank/DDBJ whole genome shotgun (WGS) entry which is preliminary data.</text>
</comment>
<feature type="compositionally biased region" description="Polar residues" evidence="3">
    <location>
        <begin position="49"/>
        <end position="59"/>
    </location>
</feature>
<evidence type="ECO:0000256" key="3">
    <source>
        <dbReference type="SAM" id="MobiDB-lite"/>
    </source>
</evidence>
<dbReference type="AlphaFoldDB" id="A0AAW1GXF0"/>
<dbReference type="PANTHER" id="PTHR13261:SF0">
    <property type="entry name" value="BRCA2 AND CDKN1A-INTERACTING PROTEIN"/>
    <property type="match status" value="1"/>
</dbReference>
<feature type="compositionally biased region" description="Acidic residues" evidence="3">
    <location>
        <begin position="66"/>
        <end position="85"/>
    </location>
</feature>
<evidence type="ECO:0000256" key="2">
    <source>
        <dbReference type="PIRNR" id="PIRNR028983"/>
    </source>
</evidence>
<dbReference type="GO" id="GO:0005634">
    <property type="term" value="C:nucleus"/>
    <property type="evidence" value="ECO:0007669"/>
    <property type="project" value="TreeGrafter"/>
</dbReference>
<feature type="region of interest" description="Disordered" evidence="3">
    <location>
        <begin position="41"/>
        <end position="85"/>
    </location>
</feature>
<protein>
    <recommendedName>
        <fullName evidence="2">Protein BCCIP homolog</fullName>
    </recommendedName>
</protein>
<dbReference type="Proteomes" id="UP001443914">
    <property type="component" value="Unassembled WGS sequence"/>
</dbReference>
<proteinExistence type="inferred from homology"/>
<accession>A0AAW1GXF0</accession>
<reference evidence="4" key="1">
    <citation type="submission" date="2024-03" db="EMBL/GenBank/DDBJ databases">
        <title>WGS assembly of Saponaria officinalis var. Norfolk2.</title>
        <authorList>
            <person name="Jenkins J."/>
            <person name="Shu S."/>
            <person name="Grimwood J."/>
            <person name="Barry K."/>
            <person name="Goodstein D."/>
            <person name="Schmutz J."/>
            <person name="Leebens-Mack J."/>
            <person name="Osbourn A."/>
        </authorList>
    </citation>
    <scope>NUCLEOTIDE SEQUENCE [LARGE SCALE GENOMIC DNA]</scope>
    <source>
        <strain evidence="4">JIC</strain>
    </source>
</reference>
<dbReference type="Pfam" id="PF13862">
    <property type="entry name" value="BCCIP"/>
    <property type="match status" value="1"/>
</dbReference>
<keyword evidence="5" id="KW-1185">Reference proteome</keyword>
<dbReference type="PIRSF" id="PIRSF028983">
    <property type="entry name" value="BCP1"/>
    <property type="match status" value="1"/>
</dbReference>
<dbReference type="PANTHER" id="PTHR13261">
    <property type="entry name" value="BRCA2 AND CDKN1A INTERACTING PROTEIN"/>
    <property type="match status" value="1"/>
</dbReference>
<organism evidence="4 5">
    <name type="scientific">Saponaria officinalis</name>
    <name type="common">Common soapwort</name>
    <name type="synonym">Lychnis saponaria</name>
    <dbReference type="NCBI Taxonomy" id="3572"/>
    <lineage>
        <taxon>Eukaryota</taxon>
        <taxon>Viridiplantae</taxon>
        <taxon>Streptophyta</taxon>
        <taxon>Embryophyta</taxon>
        <taxon>Tracheophyta</taxon>
        <taxon>Spermatophyta</taxon>
        <taxon>Magnoliopsida</taxon>
        <taxon>eudicotyledons</taxon>
        <taxon>Gunneridae</taxon>
        <taxon>Pentapetalae</taxon>
        <taxon>Caryophyllales</taxon>
        <taxon>Caryophyllaceae</taxon>
        <taxon>Caryophylleae</taxon>
        <taxon>Saponaria</taxon>
    </lineage>
</organism>
<name>A0AAW1GXF0_SAPOF</name>